<name>A0A0R1VX38_9LACO</name>
<dbReference type="Proteomes" id="UP000051315">
    <property type="component" value="Unassembled WGS sequence"/>
</dbReference>
<comment type="caution">
    <text evidence="4">The sequence shown here is derived from an EMBL/GenBank/DDBJ whole genome shotgun (WGS) entry which is preliminary data.</text>
</comment>
<proteinExistence type="predicted"/>
<dbReference type="Gene3D" id="3.10.580.10">
    <property type="entry name" value="CBS-domain"/>
    <property type="match status" value="1"/>
</dbReference>
<dbReference type="SUPFAM" id="SSF54631">
    <property type="entry name" value="CBS-domain pair"/>
    <property type="match status" value="1"/>
</dbReference>
<dbReference type="CDD" id="cd04643">
    <property type="entry name" value="CBS_pair_bac"/>
    <property type="match status" value="1"/>
</dbReference>
<evidence type="ECO:0000259" key="3">
    <source>
        <dbReference type="PROSITE" id="PS51371"/>
    </source>
</evidence>
<dbReference type="OrthoDB" id="2375431at2"/>
<dbReference type="InterPro" id="IPR048125">
    <property type="entry name" value="CBS_CbpB"/>
</dbReference>
<dbReference type="RefSeq" id="WP_057824420.1">
    <property type="nucleotide sequence ID" value="NZ_AZFX01000040.1"/>
</dbReference>
<feature type="domain" description="CBS" evidence="3">
    <location>
        <begin position="18"/>
        <end position="76"/>
    </location>
</feature>
<dbReference type="STRING" id="1423735.FC15_GL001496"/>
<evidence type="ECO:0000313" key="4">
    <source>
        <dbReference type="EMBL" id="KRM10264.1"/>
    </source>
</evidence>
<evidence type="ECO:0000256" key="1">
    <source>
        <dbReference type="ARBA" id="ARBA00023122"/>
    </source>
</evidence>
<sequence>MIAKSIEEMLLTKQNSFLIPGDKVASVQEDNPLTHAFLLLTKVRYSKIPVLDGESHLLGLLTMPMITDRMIELMDLSFDPLKDLTVKDVMQTEFDTLKTTADMDLALHLLVDNPFVPVVDEQNVFRGILTRREMMKAFNYIAHNIENDYEITEKASRHHISKLAGTEIKHA</sequence>
<organism evidence="4 5">
    <name type="scientific">Lapidilactobacillus concavus DSM 17758</name>
    <dbReference type="NCBI Taxonomy" id="1423735"/>
    <lineage>
        <taxon>Bacteria</taxon>
        <taxon>Bacillati</taxon>
        <taxon>Bacillota</taxon>
        <taxon>Bacilli</taxon>
        <taxon>Lactobacillales</taxon>
        <taxon>Lactobacillaceae</taxon>
        <taxon>Lapidilactobacillus</taxon>
    </lineage>
</organism>
<dbReference type="InterPro" id="IPR046342">
    <property type="entry name" value="CBS_dom_sf"/>
</dbReference>
<reference evidence="4 5" key="1">
    <citation type="journal article" date="2015" name="Genome Announc.">
        <title>Expanding the biotechnology potential of lactobacilli through comparative genomics of 213 strains and associated genera.</title>
        <authorList>
            <person name="Sun Z."/>
            <person name="Harris H.M."/>
            <person name="McCann A."/>
            <person name="Guo C."/>
            <person name="Argimon S."/>
            <person name="Zhang W."/>
            <person name="Yang X."/>
            <person name="Jeffery I.B."/>
            <person name="Cooney J.C."/>
            <person name="Kagawa T.F."/>
            <person name="Liu W."/>
            <person name="Song Y."/>
            <person name="Salvetti E."/>
            <person name="Wrobel A."/>
            <person name="Rasinkangas P."/>
            <person name="Parkhill J."/>
            <person name="Rea M.C."/>
            <person name="O'Sullivan O."/>
            <person name="Ritari J."/>
            <person name="Douillard F.P."/>
            <person name="Paul Ross R."/>
            <person name="Yang R."/>
            <person name="Briner A.E."/>
            <person name="Felis G.E."/>
            <person name="de Vos W.M."/>
            <person name="Barrangou R."/>
            <person name="Klaenhammer T.R."/>
            <person name="Caufield P.W."/>
            <person name="Cui Y."/>
            <person name="Zhang H."/>
            <person name="O'Toole P.W."/>
        </authorList>
    </citation>
    <scope>NUCLEOTIDE SEQUENCE [LARGE SCALE GENOMIC DNA]</scope>
    <source>
        <strain evidence="4 5">DSM 17758</strain>
    </source>
</reference>
<dbReference type="NCBIfam" id="NF041630">
    <property type="entry name" value="CBS_CbpB"/>
    <property type="match status" value="1"/>
</dbReference>
<accession>A0A0R1VX38</accession>
<dbReference type="InterPro" id="IPR000644">
    <property type="entry name" value="CBS_dom"/>
</dbReference>
<keyword evidence="5" id="KW-1185">Reference proteome</keyword>
<dbReference type="AlphaFoldDB" id="A0A0R1VX38"/>
<gene>
    <name evidence="4" type="ORF">FC15_GL001496</name>
</gene>
<dbReference type="InterPro" id="IPR051257">
    <property type="entry name" value="Diverse_CBS-Domain"/>
</dbReference>
<dbReference type="PATRIC" id="fig|1423735.3.peg.1545"/>
<dbReference type="EMBL" id="AZFX01000040">
    <property type="protein sequence ID" value="KRM10264.1"/>
    <property type="molecule type" value="Genomic_DNA"/>
</dbReference>
<dbReference type="PROSITE" id="PS51371">
    <property type="entry name" value="CBS"/>
    <property type="match status" value="1"/>
</dbReference>
<dbReference type="PANTHER" id="PTHR43080:SF30">
    <property type="entry name" value="CYCLIC DI-AMP RECEPTOR B"/>
    <property type="match status" value="1"/>
</dbReference>
<dbReference type="Pfam" id="PF00571">
    <property type="entry name" value="CBS"/>
    <property type="match status" value="2"/>
</dbReference>
<keyword evidence="1 2" id="KW-0129">CBS domain</keyword>
<evidence type="ECO:0000256" key="2">
    <source>
        <dbReference type="PROSITE-ProRule" id="PRU00703"/>
    </source>
</evidence>
<dbReference type="PANTHER" id="PTHR43080">
    <property type="entry name" value="CBS DOMAIN-CONTAINING PROTEIN CBSX3, MITOCHONDRIAL"/>
    <property type="match status" value="1"/>
</dbReference>
<protein>
    <submittedName>
        <fullName evidence="4">CBS domain-containing protein</fullName>
    </submittedName>
</protein>
<evidence type="ECO:0000313" key="5">
    <source>
        <dbReference type="Proteomes" id="UP000051315"/>
    </source>
</evidence>